<accession>A0A6N6RH93</accession>
<keyword evidence="1" id="KW-0732">Signal</keyword>
<feature type="compositionally biased region" description="Polar residues" evidence="2">
    <location>
        <begin position="51"/>
        <end position="64"/>
    </location>
</feature>
<dbReference type="InterPro" id="IPR013783">
    <property type="entry name" value="Ig-like_fold"/>
</dbReference>
<dbReference type="EMBL" id="WBVO01000003">
    <property type="protein sequence ID" value="KAB2813673.1"/>
    <property type="molecule type" value="Genomic_DNA"/>
</dbReference>
<dbReference type="CDD" id="cd00063">
    <property type="entry name" value="FN3"/>
    <property type="match status" value="1"/>
</dbReference>
<evidence type="ECO:0000259" key="3">
    <source>
        <dbReference type="SMART" id="SM00060"/>
    </source>
</evidence>
<dbReference type="InterPro" id="IPR003961">
    <property type="entry name" value="FN3_dom"/>
</dbReference>
<protein>
    <recommendedName>
        <fullName evidence="3">Fibronectin type-III domain-containing protein</fullName>
    </recommendedName>
</protein>
<dbReference type="OrthoDB" id="1236981at2"/>
<gene>
    <name evidence="4" type="ORF">F8C67_05790</name>
</gene>
<dbReference type="Gene3D" id="2.60.40.1220">
    <property type="match status" value="1"/>
</dbReference>
<dbReference type="Proteomes" id="UP000468650">
    <property type="component" value="Unassembled WGS sequence"/>
</dbReference>
<evidence type="ECO:0000256" key="1">
    <source>
        <dbReference type="ARBA" id="ARBA00022729"/>
    </source>
</evidence>
<keyword evidence="5" id="KW-1185">Reference proteome</keyword>
<evidence type="ECO:0000256" key="2">
    <source>
        <dbReference type="SAM" id="MobiDB-lite"/>
    </source>
</evidence>
<dbReference type="Gene3D" id="2.160.20.20">
    <property type="match status" value="1"/>
</dbReference>
<dbReference type="Gene3D" id="2.60.40.10">
    <property type="entry name" value="Immunoglobulins"/>
    <property type="match status" value="1"/>
</dbReference>
<proteinExistence type="predicted"/>
<name>A0A6N6RH93_9FLAO</name>
<dbReference type="InterPro" id="IPR012332">
    <property type="entry name" value="Autotransporter_pectin_lyase_C"/>
</dbReference>
<feature type="region of interest" description="Disordered" evidence="2">
    <location>
        <begin position="42"/>
        <end position="64"/>
    </location>
</feature>
<feature type="domain" description="Fibronectin type-III" evidence="3">
    <location>
        <begin position="587"/>
        <end position="684"/>
    </location>
</feature>
<dbReference type="SUPFAM" id="SSF49265">
    <property type="entry name" value="Fibronectin type III"/>
    <property type="match status" value="1"/>
</dbReference>
<dbReference type="InterPro" id="IPR014755">
    <property type="entry name" value="Cu-Rt/internalin_Ig-like"/>
</dbReference>
<evidence type="ECO:0000313" key="5">
    <source>
        <dbReference type="Proteomes" id="UP000468650"/>
    </source>
</evidence>
<dbReference type="SMART" id="SM00060">
    <property type="entry name" value="FN3"/>
    <property type="match status" value="1"/>
</dbReference>
<comment type="caution">
    <text evidence="4">The sequence shown here is derived from an EMBL/GenBank/DDBJ whole genome shotgun (WGS) entry which is preliminary data.</text>
</comment>
<dbReference type="RefSeq" id="WP_151666875.1">
    <property type="nucleotide sequence ID" value="NZ_WBVO01000003.1"/>
</dbReference>
<dbReference type="InterPro" id="IPR036116">
    <property type="entry name" value="FN3_sf"/>
</dbReference>
<organism evidence="4 5">
    <name type="scientific">Phaeocystidibacter luteus</name>
    <dbReference type="NCBI Taxonomy" id="911197"/>
    <lineage>
        <taxon>Bacteria</taxon>
        <taxon>Pseudomonadati</taxon>
        <taxon>Bacteroidota</taxon>
        <taxon>Flavobacteriia</taxon>
        <taxon>Flavobacteriales</taxon>
        <taxon>Phaeocystidibacteraceae</taxon>
        <taxon>Phaeocystidibacter</taxon>
    </lineage>
</organism>
<sequence length="931" mass="97617">MSAKRSRHTILNFLVLGMMMLGTVTSFGQTWTGNVNSDWTNSGNWSGGVPGSNSTPTIPGNRPNQPVITSSVTVKDIQIGDWNNPVTLTVDGGSLTVKEDVNIVNYGELKMLSGSILLDRTKNNASFSFAYTDAKLTLLGGTFTSDLAIQVNGTMTTGTADIVMNRDLTIASGKVATSGNGGTWTMNQNFIVNGTVDLGSSDLNVYGTLDIGSGGVLNAGSGDINIYGTFDVGSNGTYNGEDATTVIANSISAKNSALITVNDGSIEFQGDVDLFQSATLRVDGSGDVLITGNGEFKQNGNLDIGGGNLSISGDVDFQQGGTLDIDDGTVSISGNATFSQSGTLNVGSGEINITGDANFDQSGTVNADSATINISGNLTLGSNGSVFNAGGSTINLEGGTFTNNGTFNPDSSTVNFSGQSSQTINGDVTFYNVNFETEGTLTTNGDVTVLNDAKIDTSATLNVGSGNTLEVQGNLTDPNEQAVSTGPYVRTITALAPNQIEVDFSEDITTATAGVVGNYSVNQGLTVTAVAQQSDASIIHVTLSGNMTVGTEYSFVFNNLAGVINGQLVSVNHTRRYTYEPATPNPGDGVINFRVVNTQTTSLDLDWNLNGAGGVLIIAKENSMPSFVPTNLSLLEVSSTYGQSTSLTDGSFAVYSGSGTSVTIQGLKPNKNYFFKAYAFNGSGLLSAVYNVTDVRTLTECTAFQLDLKNVLAGAYDETTGKMHSDLAEQNLLPLSQPFNVAPFNYGGSESVTSLPGDTIVDWILVELRSATVASQAFDTTIVARKACFILESGRIVSVDGTSLPEFKLNTAHPLVAIVYHRNHLPAMSSDTLQLNGSLVYELDFSSNFSAWFDSNAAQVSGDGKFMSSSRAVDQGFVPESDDYQEAWNNRNGSGYSEYDVNLDGEVTAADRAKLYNSQGNTANIPGKKNP</sequence>
<reference evidence="4 5" key="1">
    <citation type="submission" date="2019-09" db="EMBL/GenBank/DDBJ databases">
        <title>Genomes of family Cryomorphaceae.</title>
        <authorList>
            <person name="Bowman J.P."/>
        </authorList>
    </citation>
    <scope>NUCLEOTIDE SEQUENCE [LARGE SCALE GENOMIC DNA]</scope>
    <source>
        <strain evidence="4 5">LMG 25704</strain>
    </source>
</reference>
<evidence type="ECO:0000313" key="4">
    <source>
        <dbReference type="EMBL" id="KAB2813673.1"/>
    </source>
</evidence>
<dbReference type="AlphaFoldDB" id="A0A6N6RH93"/>